<sequence>MTDTPFDAGLQPERTLLAWRRTSLSIGVGGLLFIRFAVERMGAAAILLGLLGLLLAVASYIDASRRYRRVHGYLTVGLSVASAAIPISLAAASVAVFAVACLAWLVVAA</sequence>
<evidence type="ECO:0000313" key="7">
    <source>
        <dbReference type="EMBL" id="MFC5502990.1"/>
    </source>
</evidence>
<dbReference type="InterPro" id="IPR003807">
    <property type="entry name" value="DUF202"/>
</dbReference>
<dbReference type="EMBL" id="JBHSMG010000003">
    <property type="protein sequence ID" value="MFC5502990.1"/>
    <property type="molecule type" value="Genomic_DNA"/>
</dbReference>
<evidence type="ECO:0000256" key="1">
    <source>
        <dbReference type="ARBA" id="ARBA00004127"/>
    </source>
</evidence>
<evidence type="ECO:0000256" key="3">
    <source>
        <dbReference type="ARBA" id="ARBA00022989"/>
    </source>
</evidence>
<proteinExistence type="predicted"/>
<accession>A0ABW0NSE0</accession>
<evidence type="ECO:0000259" key="6">
    <source>
        <dbReference type="Pfam" id="PF02656"/>
    </source>
</evidence>
<dbReference type="Pfam" id="PF02656">
    <property type="entry name" value="DUF202"/>
    <property type="match status" value="1"/>
</dbReference>
<evidence type="ECO:0000256" key="4">
    <source>
        <dbReference type="ARBA" id="ARBA00023136"/>
    </source>
</evidence>
<evidence type="ECO:0000256" key="2">
    <source>
        <dbReference type="ARBA" id="ARBA00022692"/>
    </source>
</evidence>
<name>A0ABW0NSE0_9MICO</name>
<comment type="caution">
    <text evidence="7">The sequence shown here is derived from an EMBL/GenBank/DDBJ whole genome shotgun (WGS) entry which is preliminary data.</text>
</comment>
<feature type="transmembrane region" description="Helical" evidence="5">
    <location>
        <begin position="73"/>
        <end position="106"/>
    </location>
</feature>
<reference evidence="8" key="1">
    <citation type="journal article" date="2019" name="Int. J. Syst. Evol. Microbiol.">
        <title>The Global Catalogue of Microorganisms (GCM) 10K type strain sequencing project: providing services to taxonomists for standard genome sequencing and annotation.</title>
        <authorList>
            <consortium name="The Broad Institute Genomics Platform"/>
            <consortium name="The Broad Institute Genome Sequencing Center for Infectious Disease"/>
            <person name="Wu L."/>
            <person name="Ma J."/>
        </authorList>
    </citation>
    <scope>NUCLEOTIDE SEQUENCE [LARGE SCALE GENOMIC DNA]</scope>
    <source>
        <strain evidence="8">CGMCC 4.6997</strain>
    </source>
</reference>
<organism evidence="7 8">
    <name type="scientific">Lysinimonas soli</name>
    <dbReference type="NCBI Taxonomy" id="1074233"/>
    <lineage>
        <taxon>Bacteria</taxon>
        <taxon>Bacillati</taxon>
        <taxon>Actinomycetota</taxon>
        <taxon>Actinomycetes</taxon>
        <taxon>Micrococcales</taxon>
        <taxon>Microbacteriaceae</taxon>
        <taxon>Lysinimonas</taxon>
    </lineage>
</organism>
<feature type="domain" description="DUF202" evidence="6">
    <location>
        <begin position="8"/>
        <end position="70"/>
    </location>
</feature>
<protein>
    <submittedName>
        <fullName evidence="7">DUF202 domain-containing protein</fullName>
    </submittedName>
</protein>
<keyword evidence="2 5" id="KW-0812">Transmembrane</keyword>
<evidence type="ECO:0000313" key="8">
    <source>
        <dbReference type="Proteomes" id="UP001596039"/>
    </source>
</evidence>
<keyword evidence="4 5" id="KW-0472">Membrane</keyword>
<comment type="subcellular location">
    <subcellularLocation>
        <location evidence="1">Endomembrane system</location>
        <topology evidence="1">Multi-pass membrane protein</topology>
    </subcellularLocation>
</comment>
<keyword evidence="8" id="KW-1185">Reference proteome</keyword>
<gene>
    <name evidence="7" type="ORF">ACFPJ4_12135</name>
</gene>
<feature type="transmembrane region" description="Helical" evidence="5">
    <location>
        <begin position="44"/>
        <end position="61"/>
    </location>
</feature>
<evidence type="ECO:0000256" key="5">
    <source>
        <dbReference type="SAM" id="Phobius"/>
    </source>
</evidence>
<dbReference type="RefSeq" id="WP_386740705.1">
    <property type="nucleotide sequence ID" value="NZ_JBHSMG010000003.1"/>
</dbReference>
<dbReference type="Proteomes" id="UP001596039">
    <property type="component" value="Unassembled WGS sequence"/>
</dbReference>
<keyword evidence="3 5" id="KW-1133">Transmembrane helix</keyword>